<dbReference type="RefSeq" id="WP_129436319.1">
    <property type="nucleotide sequence ID" value="NZ_SBKO01000004.1"/>
</dbReference>
<organism evidence="1 2">
    <name type="scientific">Flavobacterium amnicola</name>
    <dbReference type="NCBI Taxonomy" id="2506422"/>
    <lineage>
        <taxon>Bacteria</taxon>
        <taxon>Pseudomonadati</taxon>
        <taxon>Bacteroidota</taxon>
        <taxon>Flavobacteriia</taxon>
        <taxon>Flavobacteriales</taxon>
        <taxon>Flavobacteriaceae</taxon>
        <taxon>Flavobacterium</taxon>
    </lineage>
</organism>
<accession>A0A4Q1K1R9</accession>
<dbReference type="Proteomes" id="UP000290283">
    <property type="component" value="Unassembled WGS sequence"/>
</dbReference>
<dbReference type="PROSITE" id="PS51257">
    <property type="entry name" value="PROKAR_LIPOPROTEIN"/>
    <property type="match status" value="1"/>
</dbReference>
<protein>
    <submittedName>
        <fullName evidence="1">Uncharacterized protein</fullName>
    </submittedName>
</protein>
<name>A0A4Q1K1R9_9FLAO</name>
<proteinExistence type="predicted"/>
<gene>
    <name evidence="1" type="ORF">EQG63_10460</name>
</gene>
<sequence>MKKVSFLFVLIALFQSCQYFEKNVPNKEELLQKELKKINWEEVDEFPTTLACDSITDKVQRKQCFFDFMTTELQLKLTNDTIRSYYKGLDTLNVKVKVLSNAQISFQTHFKTDSLLFNRTAADSVLQSKLINFPSVEPAIKRGMKVKSEFVIPVYIKAKK</sequence>
<comment type="caution">
    <text evidence="1">The sequence shown here is derived from an EMBL/GenBank/DDBJ whole genome shotgun (WGS) entry which is preliminary data.</text>
</comment>
<keyword evidence="2" id="KW-1185">Reference proteome</keyword>
<dbReference type="OrthoDB" id="1191002at2"/>
<dbReference type="AlphaFoldDB" id="A0A4Q1K1R9"/>
<dbReference type="EMBL" id="SBKO01000004">
    <property type="protein sequence ID" value="RXR17896.1"/>
    <property type="molecule type" value="Genomic_DNA"/>
</dbReference>
<evidence type="ECO:0000313" key="2">
    <source>
        <dbReference type="Proteomes" id="UP000290283"/>
    </source>
</evidence>
<reference evidence="2" key="1">
    <citation type="submission" date="2019-01" db="EMBL/GenBank/DDBJ databases">
        <title>Cytophagaceae bacterium strain CAR-16.</title>
        <authorList>
            <person name="Chen W.-M."/>
        </authorList>
    </citation>
    <scope>NUCLEOTIDE SEQUENCE [LARGE SCALE GENOMIC DNA]</scope>
    <source>
        <strain evidence="2">LLJ-11</strain>
    </source>
</reference>
<evidence type="ECO:0000313" key="1">
    <source>
        <dbReference type="EMBL" id="RXR17896.1"/>
    </source>
</evidence>